<evidence type="ECO:0000313" key="7">
    <source>
        <dbReference type="RefSeq" id="XP_030758667.1"/>
    </source>
</evidence>
<dbReference type="GO" id="GO:0000724">
    <property type="term" value="P:double-strand break repair via homologous recombination"/>
    <property type="evidence" value="ECO:0007669"/>
    <property type="project" value="TreeGrafter"/>
</dbReference>
<evidence type="ECO:0000259" key="5">
    <source>
        <dbReference type="Pfam" id="PF02463"/>
    </source>
</evidence>
<accession>A0A6J2Y4S4</accession>
<dbReference type="GeneID" id="115884277"/>
<dbReference type="GO" id="GO:0005634">
    <property type="term" value="C:nucleus"/>
    <property type="evidence" value="ECO:0007669"/>
    <property type="project" value="TreeGrafter"/>
</dbReference>
<evidence type="ECO:0000313" key="6">
    <source>
        <dbReference type="Proteomes" id="UP000504635"/>
    </source>
</evidence>
<dbReference type="Gene3D" id="3.40.50.300">
    <property type="entry name" value="P-loop containing nucleotide triphosphate hydrolases"/>
    <property type="match status" value="2"/>
</dbReference>
<dbReference type="OrthoDB" id="10254973at2759"/>
<dbReference type="Pfam" id="PF02463">
    <property type="entry name" value="SMC_N"/>
    <property type="match status" value="1"/>
</dbReference>
<keyword evidence="3 4" id="KW-0175">Coiled coil</keyword>
<reference evidence="7" key="1">
    <citation type="submission" date="2025-08" db="UniProtKB">
        <authorList>
            <consortium name="RefSeq"/>
        </authorList>
    </citation>
    <scope>IDENTIFICATION</scope>
    <source>
        <tissue evidence="7">Gonads</tissue>
    </source>
</reference>
<dbReference type="InterPro" id="IPR027417">
    <property type="entry name" value="P-loop_NTPase"/>
</dbReference>
<comment type="similarity">
    <text evidence="1">Belongs to the SMC family. SMC5 subfamily.</text>
</comment>
<evidence type="ECO:0000256" key="1">
    <source>
        <dbReference type="ARBA" id="ARBA00010171"/>
    </source>
</evidence>
<dbReference type="GO" id="GO:0030915">
    <property type="term" value="C:Smc5-Smc6 complex"/>
    <property type="evidence" value="ECO:0007669"/>
    <property type="project" value="TreeGrafter"/>
</dbReference>
<evidence type="ECO:0000256" key="3">
    <source>
        <dbReference type="ARBA" id="ARBA00023054"/>
    </source>
</evidence>
<feature type="coiled-coil region" evidence="4">
    <location>
        <begin position="230"/>
        <end position="257"/>
    </location>
</feature>
<dbReference type="PANTHER" id="PTHR45916">
    <property type="entry name" value="STRUCTURAL MAINTENANCE OF CHROMOSOMES PROTEIN 5"/>
    <property type="match status" value="1"/>
</dbReference>
<evidence type="ECO:0000256" key="4">
    <source>
        <dbReference type="SAM" id="Coils"/>
    </source>
</evidence>
<dbReference type="AlphaFoldDB" id="A0A6J2Y4S4"/>
<proteinExistence type="inferred from homology"/>
<feature type="coiled-coil region" evidence="4">
    <location>
        <begin position="370"/>
        <end position="404"/>
    </location>
</feature>
<dbReference type="SUPFAM" id="SSF52540">
    <property type="entry name" value="P-loop containing nucleoside triphosphate hydrolases"/>
    <property type="match status" value="1"/>
</dbReference>
<dbReference type="InParanoid" id="A0A6J2Y4S4"/>
<feature type="coiled-coil region" evidence="4">
    <location>
        <begin position="286"/>
        <end position="327"/>
    </location>
</feature>
<organism evidence="6 7">
    <name type="scientific">Sitophilus oryzae</name>
    <name type="common">Rice weevil</name>
    <name type="synonym">Curculio oryzae</name>
    <dbReference type="NCBI Taxonomy" id="7048"/>
    <lineage>
        <taxon>Eukaryota</taxon>
        <taxon>Metazoa</taxon>
        <taxon>Ecdysozoa</taxon>
        <taxon>Arthropoda</taxon>
        <taxon>Hexapoda</taxon>
        <taxon>Insecta</taxon>
        <taxon>Pterygota</taxon>
        <taxon>Neoptera</taxon>
        <taxon>Endopterygota</taxon>
        <taxon>Coleoptera</taxon>
        <taxon>Polyphaga</taxon>
        <taxon>Cucujiformia</taxon>
        <taxon>Curculionidae</taxon>
        <taxon>Dryophthorinae</taxon>
        <taxon>Sitophilus</taxon>
    </lineage>
</organism>
<dbReference type="Proteomes" id="UP000504635">
    <property type="component" value="Unplaced"/>
</dbReference>
<dbReference type="PANTHER" id="PTHR45916:SF1">
    <property type="entry name" value="STRUCTURAL MAINTENANCE OF CHROMOSOMES PROTEIN 5"/>
    <property type="match status" value="1"/>
</dbReference>
<name>A0A6J2Y4S4_SITOR</name>
<dbReference type="CTD" id="23137"/>
<dbReference type="GO" id="GO:0003697">
    <property type="term" value="F:single-stranded DNA binding"/>
    <property type="evidence" value="ECO:0007669"/>
    <property type="project" value="TreeGrafter"/>
</dbReference>
<dbReference type="RefSeq" id="XP_030758667.1">
    <property type="nucleotide sequence ID" value="XM_030902807.1"/>
</dbReference>
<dbReference type="FunCoup" id="A0A6J2Y4S4">
    <property type="interactions" value="2068"/>
</dbReference>
<sequence>MFKPGFIRKINVRNFVTYDYAELYPGPHLNMIVGPNGTGKSTMVAAIILGLGGSPKVVGRGTRISEYVKHGCEFSVINVYLQQGQENSYLQITREFDTSDKTSWKINNRQCSFNDVLARTKEFNIQVDNLCQFLPQDRVADFAKLNKKDLLKQTQLALCRDDLIDKQNSLIKIKELHSNLLKRSKDISSKLQDAADANSRLEGKVISFNKMCEYKERIKHVDRKIAWTIYEEKRAQLGELKNDKSKANEVLQQHKNEMKPMEMVINQFKQKYTEFLQVNSKTTHNIRNKEENIDLTSEKIDKFSSKIREIEDEIRIKLSEIDQWNHQIEIAVTKLEDMKKLQDSVLIKIKQGDSEKLIASKEINTCTTLTRQLRAKKEQTEQDMSELKAELGVLKNEYDRIQNVKQARLEQLRRTNEDAYRAVLWLRNNKHLFQSEIFEPILLELNILDTNQAKYVESMILLRDKVAFTCTNKNDMNLLIKCLREQQGLSVNVLHSDPQSNASYQSNIPIEHLRKYGFYTYVNMLFTAPEPIVHYLCQTYRLHNIPVGDHSTNACYEQVPKQLTVFFSDKFRYKISFSKYTEEKSTSQNGISGDGGFSLSLDIVRLENIKGRCVDMERRIQELRTQVENADAQIIKLDEKGRVYREKLMEIQKQKQQADLIKNRILEAQQNLNSMRNTNKNPEIIRQEGRNKLQKLVEGLVLVQGTLKNQLVELKNLVVLSSVNSLKIEWLREKIECVENDMAEKKGRLREAEELYNAIADRYSGVMQEAKAQLLKAKELSDGLTPADDGFDKFRDMYDQLSSNLEELNAQKENIDSRIACLNTADDGEIKEYENRCKAIDAMAKDSETLASEIEKIEAKMDRKRKEWLDPLSELVTGISKRFSTAFELMGCAGEISITHGDDERNFADYSLSIKVTYRNGEPLQELNATVQSGGERAVATAVFMLALQELTPVPFRCVDEINQGMDANNERRVFELIVETTCQENTSQYFLITPKLVPNLRYPKQMMVHFIHNGPFVNADRKWSYSKLCNPQGVR</sequence>
<feature type="domain" description="RecF/RecN/SMC N-terminal" evidence="5">
    <location>
        <begin position="6"/>
        <end position="994"/>
    </location>
</feature>
<feature type="coiled-coil region" evidence="4">
    <location>
        <begin position="728"/>
        <end position="762"/>
    </location>
</feature>
<dbReference type="KEGG" id="soy:115884277"/>
<dbReference type="InterPro" id="IPR003395">
    <property type="entry name" value="RecF/RecN/SMC_N"/>
</dbReference>
<keyword evidence="6" id="KW-1185">Reference proteome</keyword>
<protein>
    <recommendedName>
        <fullName evidence="2">Structural maintenance of chromosomes protein 5</fullName>
    </recommendedName>
</protein>
<feature type="coiled-coil region" evidence="4">
    <location>
        <begin position="791"/>
        <end position="867"/>
    </location>
</feature>
<feature type="coiled-coil region" evidence="4">
    <location>
        <begin position="606"/>
        <end position="678"/>
    </location>
</feature>
<gene>
    <name evidence="7" type="primary">LOC115884277</name>
</gene>
<evidence type="ECO:0000256" key="2">
    <source>
        <dbReference type="ARBA" id="ARBA00018687"/>
    </source>
</evidence>